<protein>
    <submittedName>
        <fullName evidence="5">Transcriptional activator</fullName>
    </submittedName>
</protein>
<organism evidence="5 6">
    <name type="scientific">Deinococcus aquiradiocola</name>
    <dbReference type="NCBI Taxonomy" id="393059"/>
    <lineage>
        <taxon>Bacteria</taxon>
        <taxon>Thermotogati</taxon>
        <taxon>Deinococcota</taxon>
        <taxon>Deinococci</taxon>
        <taxon>Deinococcales</taxon>
        <taxon>Deinococcaceae</taxon>
        <taxon>Deinococcus</taxon>
    </lineage>
</organism>
<comment type="caution">
    <text evidence="5">The sequence shown here is derived from an EMBL/GenBank/DDBJ whole genome shotgun (WGS) entry which is preliminary data.</text>
</comment>
<reference evidence="5" key="2">
    <citation type="submission" date="2020-09" db="EMBL/GenBank/DDBJ databases">
        <authorList>
            <person name="Sun Q."/>
            <person name="Ohkuma M."/>
        </authorList>
    </citation>
    <scope>NUCLEOTIDE SEQUENCE</scope>
    <source>
        <strain evidence="5">JCM 14371</strain>
    </source>
</reference>
<evidence type="ECO:0000256" key="1">
    <source>
        <dbReference type="ARBA" id="ARBA00022741"/>
    </source>
</evidence>
<dbReference type="InterPro" id="IPR011990">
    <property type="entry name" value="TPR-like_helical_dom_sf"/>
</dbReference>
<keyword evidence="1" id="KW-0547">Nucleotide-binding</keyword>
<dbReference type="InterPro" id="IPR005158">
    <property type="entry name" value="BTAD"/>
</dbReference>
<evidence type="ECO:0000259" key="4">
    <source>
        <dbReference type="SMART" id="SM01043"/>
    </source>
</evidence>
<reference evidence="5" key="1">
    <citation type="journal article" date="2014" name="Int. J. Syst. Evol. Microbiol.">
        <title>Complete genome sequence of Corynebacterium casei LMG S-19264T (=DSM 44701T), isolated from a smear-ripened cheese.</title>
        <authorList>
            <consortium name="US DOE Joint Genome Institute (JGI-PGF)"/>
            <person name="Walter F."/>
            <person name="Albersmeier A."/>
            <person name="Kalinowski J."/>
            <person name="Ruckert C."/>
        </authorList>
    </citation>
    <scope>NUCLEOTIDE SEQUENCE</scope>
    <source>
        <strain evidence="5">JCM 14371</strain>
    </source>
</reference>
<proteinExistence type="predicted"/>
<feature type="domain" description="Bacterial transcriptional activator" evidence="4">
    <location>
        <begin position="89"/>
        <end position="220"/>
    </location>
</feature>
<evidence type="ECO:0000313" key="6">
    <source>
        <dbReference type="Proteomes" id="UP000635726"/>
    </source>
</evidence>
<dbReference type="AlphaFoldDB" id="A0A917UME4"/>
<dbReference type="PANTHER" id="PTHR16305:SF28">
    <property type="entry name" value="GUANYLATE CYCLASE DOMAIN-CONTAINING PROTEIN"/>
    <property type="match status" value="1"/>
</dbReference>
<keyword evidence="6" id="KW-1185">Reference proteome</keyword>
<name>A0A917UME4_9DEIO</name>
<dbReference type="EMBL" id="BMOE01000002">
    <property type="protein sequence ID" value="GGJ67846.1"/>
    <property type="molecule type" value="Genomic_DNA"/>
</dbReference>
<dbReference type="SMART" id="SM01043">
    <property type="entry name" value="BTAD"/>
    <property type="match status" value="1"/>
</dbReference>
<sequence>MLELNVMGWPRLTRAGRPVAVRSRRLLFLTYLALEGPVERRRLAAAFWDGQEPEAARSRLRLELHRIARSDLRDAVVIDGETVAVQLTCDAVALADAVRAGRWAEVADLARGPLLAEAAVDVPALQAWLEAARARYAGWARDSLEQLAGAADRAGDAPGALEAEQRLLDLDPYSEEVCARVLARLHALGRVQDAATLEARFRIRYRDELGAAPRLPSSAQRSPLTPERPAARRPSLEAPPFVGRDATLRALDAWAQTAARVALLTGEAGVGKTRLAHEWTGRRGERALVLRGSQLGQGVPFSVVGECLHHIGEARLQALAPVWRAELASVWPDLAPDQRARPASNLPRLLEAVSEALYVGLEGTLIVLDDLHWFDPSSVQAVAHALNRWRLPGPLRILATARPGELNSHGPVLAWLDDLERSVTLTRTEVPPLTEMSVLNLIRQLSGSHQATGFARKLHALSGGNAYALLAFLQGLIERDVLRAPEEEHLPWTLTVDLDHLDRHLPSTLRDRLVQAVSGAGRPALRWMETAALLAPPFDFQAVQAGSGLTEDDALTALEQATAHRWIEAADPAGYRVRHDLLRHALQHQLQRERKRVVHGRVAAHLIRTAGAPAQVAHHLQQAGDRSGAVPYWLDATQQAEAVWAHEEVLDTLAHALECEDDANRRTDLHLRRCQHFKALNDLGGWDAELGLLAATLQGTSEASDTQRLAYVRERTHLLWRSGDHAQALAFSEPWSHGAVTPERTALLHDRAVILYRDDRTGEALKILETALADLDPAWTRLEANLHNALVLCCLELGLIRRGLAHAEHAIELFGNLQLRDGLASAHANQALIHAALDDRAAQRHALETALRHATEAQNIHLQRQCLESCCDIATEDGDWPRAATLATRGLELSELMTDHTGIQDFQARLTRLRSAHRPPPTHSNPA</sequence>
<dbReference type="Pfam" id="PF13191">
    <property type="entry name" value="AAA_16"/>
    <property type="match status" value="1"/>
</dbReference>
<dbReference type="InterPro" id="IPR041664">
    <property type="entry name" value="AAA_16"/>
</dbReference>
<dbReference type="GO" id="GO:0004016">
    <property type="term" value="F:adenylate cyclase activity"/>
    <property type="evidence" value="ECO:0007669"/>
    <property type="project" value="TreeGrafter"/>
</dbReference>
<dbReference type="Pfam" id="PF03704">
    <property type="entry name" value="BTAD"/>
    <property type="match status" value="1"/>
</dbReference>
<feature type="region of interest" description="Disordered" evidence="3">
    <location>
        <begin position="214"/>
        <end position="239"/>
    </location>
</feature>
<keyword evidence="2" id="KW-0067">ATP-binding</keyword>
<evidence type="ECO:0000256" key="3">
    <source>
        <dbReference type="SAM" id="MobiDB-lite"/>
    </source>
</evidence>
<dbReference type="Gene3D" id="3.40.50.300">
    <property type="entry name" value="P-loop containing nucleotide triphosphate hydrolases"/>
    <property type="match status" value="1"/>
</dbReference>
<evidence type="ECO:0000256" key="2">
    <source>
        <dbReference type="ARBA" id="ARBA00022840"/>
    </source>
</evidence>
<evidence type="ECO:0000313" key="5">
    <source>
        <dbReference type="EMBL" id="GGJ67846.1"/>
    </source>
</evidence>
<dbReference type="SUPFAM" id="SSF48452">
    <property type="entry name" value="TPR-like"/>
    <property type="match status" value="1"/>
</dbReference>
<dbReference type="InterPro" id="IPR027417">
    <property type="entry name" value="P-loop_NTPase"/>
</dbReference>
<gene>
    <name evidence="5" type="ORF">GCM10008939_10210</name>
</gene>
<dbReference type="Proteomes" id="UP000635726">
    <property type="component" value="Unassembled WGS sequence"/>
</dbReference>
<dbReference type="Gene3D" id="1.25.40.10">
    <property type="entry name" value="Tetratricopeptide repeat domain"/>
    <property type="match status" value="2"/>
</dbReference>
<accession>A0A917UME4</accession>
<dbReference type="GO" id="GO:0005737">
    <property type="term" value="C:cytoplasm"/>
    <property type="evidence" value="ECO:0007669"/>
    <property type="project" value="TreeGrafter"/>
</dbReference>
<dbReference type="SUPFAM" id="SSF52540">
    <property type="entry name" value="P-loop containing nucleoside triphosphate hydrolases"/>
    <property type="match status" value="1"/>
</dbReference>
<dbReference type="GO" id="GO:0005524">
    <property type="term" value="F:ATP binding"/>
    <property type="evidence" value="ECO:0007669"/>
    <property type="project" value="UniProtKB-KW"/>
</dbReference>
<dbReference type="PANTHER" id="PTHR16305">
    <property type="entry name" value="TESTICULAR SOLUBLE ADENYLYL CYCLASE"/>
    <property type="match status" value="1"/>
</dbReference>